<dbReference type="EMBL" id="JADJEV010000001">
    <property type="protein sequence ID" value="MBK6971561.1"/>
    <property type="molecule type" value="Genomic_DNA"/>
</dbReference>
<evidence type="ECO:0000313" key="4">
    <source>
        <dbReference type="EMBL" id="MBK6971561.1"/>
    </source>
</evidence>
<name>A0A9D7HPQ9_9PROT</name>
<dbReference type="InterPro" id="IPR006311">
    <property type="entry name" value="TAT_signal"/>
</dbReference>
<dbReference type="Gene3D" id="3.40.190.10">
    <property type="entry name" value="Periplasmic binding protein-like II"/>
    <property type="match status" value="1"/>
</dbReference>
<sequence length="371" mass="41408">MQRRWFLKNAGAGLAAGSLAAPAIVRAESLDGRLPEIKWRLASSFPKSLDTIFIAAETMAQRVAAASGNRFQIRVFPAGEIVPGPQVLDAVKDGTVEMGHSASYYFVGKDPTFAFDCAMPFGLNSRQQSAWIFNGGGLELMRELFRAYHIYNIPLGNTGVQMGGWYRKEINSIDDLKGLKMRIGGFAGQVIARLGAVPQQIPGGDIYPALEKGTIDAAEWVGPYDDLKLGFNKVAKYYYYPGWWEGGPQLTAYVNIRQWNGLPKEYQAILEDACMVGHIDMQTRYDAKNPGALKELIGSGTVLKPFPAEVMAACYKAALELYDETAAKNPRFRKVYEAWRRFRDEQLQWFAVAENRYDNFMQATRVVGRKN</sequence>
<feature type="binding site" evidence="2">
    <location>
        <position position="161"/>
    </location>
    <ligand>
        <name>substrate</name>
    </ligand>
</feature>
<feature type="binding site" evidence="2">
    <location>
        <position position="182"/>
    </location>
    <ligand>
        <name>substrate</name>
    </ligand>
</feature>
<keyword evidence="1" id="KW-0732">Signal</keyword>
<dbReference type="AlphaFoldDB" id="A0A9D7HPQ9"/>
<dbReference type="CDD" id="cd13682">
    <property type="entry name" value="PBP2_TRAP_alpha-ketoacid"/>
    <property type="match status" value="1"/>
</dbReference>
<dbReference type="PROSITE" id="PS51318">
    <property type="entry name" value="TAT"/>
    <property type="match status" value="1"/>
</dbReference>
<dbReference type="GO" id="GO:0055085">
    <property type="term" value="P:transmembrane transport"/>
    <property type="evidence" value="ECO:0007669"/>
    <property type="project" value="InterPro"/>
</dbReference>
<proteinExistence type="predicted"/>
<dbReference type="Pfam" id="PF03480">
    <property type="entry name" value="DctP"/>
    <property type="match status" value="1"/>
</dbReference>
<dbReference type="InterPro" id="IPR026289">
    <property type="entry name" value="SBP_TakP-like"/>
</dbReference>
<accession>A0A9D7HPQ9</accession>
<evidence type="ECO:0000256" key="2">
    <source>
        <dbReference type="PIRSR" id="PIRSR039026-1"/>
    </source>
</evidence>
<organism evidence="4 5">
    <name type="scientific">Candidatus Methylophosphatis roskildensis</name>
    <dbReference type="NCBI Taxonomy" id="2899263"/>
    <lineage>
        <taxon>Bacteria</taxon>
        <taxon>Pseudomonadati</taxon>
        <taxon>Pseudomonadota</taxon>
        <taxon>Betaproteobacteria</taxon>
        <taxon>Nitrosomonadales</taxon>
        <taxon>Sterolibacteriaceae</taxon>
        <taxon>Candidatus Methylophosphatis</taxon>
    </lineage>
</organism>
<feature type="binding site" evidence="3">
    <location>
        <position position="219"/>
    </location>
    <ligand>
        <name>substrate</name>
    </ligand>
</feature>
<dbReference type="PIRSF" id="PIRSF039026">
    <property type="entry name" value="SiaP"/>
    <property type="match status" value="1"/>
</dbReference>
<dbReference type="PANTHER" id="PTHR33376:SF5">
    <property type="entry name" value="EXTRACYTOPLASMIC SOLUTE RECEPTOR PROTEIN"/>
    <property type="match status" value="1"/>
</dbReference>
<dbReference type="GO" id="GO:0046872">
    <property type="term" value="F:metal ion binding"/>
    <property type="evidence" value="ECO:0007669"/>
    <property type="project" value="UniProtKB-KW"/>
</dbReference>
<dbReference type="Proteomes" id="UP000807785">
    <property type="component" value="Unassembled WGS sequence"/>
</dbReference>
<evidence type="ECO:0000256" key="1">
    <source>
        <dbReference type="ARBA" id="ARBA00022729"/>
    </source>
</evidence>
<reference evidence="4" key="1">
    <citation type="submission" date="2020-10" db="EMBL/GenBank/DDBJ databases">
        <title>Connecting structure to function with the recovery of over 1000 high-quality activated sludge metagenome-assembled genomes encoding full-length rRNA genes using long-read sequencing.</title>
        <authorList>
            <person name="Singleton C.M."/>
            <person name="Petriglieri F."/>
            <person name="Kristensen J.M."/>
            <person name="Kirkegaard R.H."/>
            <person name="Michaelsen T.Y."/>
            <person name="Andersen M.H."/>
            <person name="Karst S.M."/>
            <person name="Dueholm M.S."/>
            <person name="Nielsen P.H."/>
            <person name="Albertsen M."/>
        </authorList>
    </citation>
    <scope>NUCLEOTIDE SEQUENCE</scope>
    <source>
        <strain evidence="4">Bjer_18-Q3-R1-45_BAT3C.347</strain>
    </source>
</reference>
<gene>
    <name evidence="4" type="ORF">IPH26_00855</name>
</gene>
<keyword evidence="3" id="KW-0479">Metal-binding</keyword>
<dbReference type="InterPro" id="IPR041722">
    <property type="entry name" value="TakP/all3028"/>
</dbReference>
<protein>
    <submittedName>
        <fullName evidence="4">TRAP transporter substrate-binding protein</fullName>
    </submittedName>
</protein>
<evidence type="ECO:0000256" key="3">
    <source>
        <dbReference type="PIRSR" id="PIRSR039026-2"/>
    </source>
</evidence>
<dbReference type="GO" id="GO:0043177">
    <property type="term" value="F:organic acid binding"/>
    <property type="evidence" value="ECO:0007669"/>
    <property type="project" value="InterPro"/>
</dbReference>
<comment type="caution">
    <text evidence="4">The sequence shown here is derived from an EMBL/GenBank/DDBJ whole genome shotgun (WGS) entry which is preliminary data.</text>
</comment>
<dbReference type="GO" id="GO:0015849">
    <property type="term" value="P:organic acid transport"/>
    <property type="evidence" value="ECO:0007669"/>
    <property type="project" value="InterPro"/>
</dbReference>
<dbReference type="NCBIfam" id="NF037995">
    <property type="entry name" value="TRAP_S1"/>
    <property type="match status" value="1"/>
</dbReference>
<dbReference type="PANTHER" id="PTHR33376">
    <property type="match status" value="1"/>
</dbReference>
<dbReference type="InterPro" id="IPR018389">
    <property type="entry name" value="DctP_fam"/>
</dbReference>
<feature type="binding site" evidence="3">
    <location>
        <position position="220"/>
    </location>
    <ligand>
        <name>Na(+)</name>
        <dbReference type="ChEBI" id="CHEBI:29101"/>
    </ligand>
</feature>
<dbReference type="InterPro" id="IPR038404">
    <property type="entry name" value="TRAP_DctP_sf"/>
</dbReference>
<feature type="binding site" evidence="3">
    <location>
        <position position="245"/>
    </location>
    <ligand>
        <name>substrate</name>
    </ligand>
</feature>
<evidence type="ECO:0000313" key="5">
    <source>
        <dbReference type="Proteomes" id="UP000807785"/>
    </source>
</evidence>
<dbReference type="GO" id="GO:0031317">
    <property type="term" value="C:tripartite ATP-independent periplasmic transporter complex"/>
    <property type="evidence" value="ECO:0007669"/>
    <property type="project" value="InterPro"/>
</dbReference>
<dbReference type="Gene3D" id="3.40.190.170">
    <property type="entry name" value="Bacterial extracellular solute-binding protein, family 7"/>
    <property type="match status" value="1"/>
</dbReference>